<name>E1ZRP8_CHLVA</name>
<dbReference type="Gene3D" id="3.40.50.150">
    <property type="entry name" value="Vaccinia Virus protein VP39"/>
    <property type="match status" value="1"/>
</dbReference>
<keyword evidence="2" id="KW-1185">Reference proteome</keyword>
<dbReference type="GeneID" id="17350860"/>
<dbReference type="SUPFAM" id="SSF53335">
    <property type="entry name" value="S-adenosyl-L-methionine-dependent methyltransferases"/>
    <property type="match status" value="1"/>
</dbReference>
<dbReference type="KEGG" id="cvr:CHLNCDRAFT_140178"/>
<proteinExistence type="predicted"/>
<dbReference type="PANTHER" id="PTHR34203">
    <property type="entry name" value="METHYLTRANSFERASE, FKBM FAMILY PROTEIN"/>
    <property type="match status" value="1"/>
</dbReference>
<accession>E1ZRP8</accession>
<dbReference type="RefSeq" id="XP_005843604.1">
    <property type="nucleotide sequence ID" value="XM_005843542.1"/>
</dbReference>
<protein>
    <recommendedName>
        <fullName evidence="3">Methyltransferase FkbM domain-containing protein</fullName>
    </recommendedName>
</protein>
<dbReference type="AlphaFoldDB" id="E1ZRP8"/>
<reference evidence="1 2" key="1">
    <citation type="journal article" date="2010" name="Plant Cell">
        <title>The Chlorella variabilis NC64A genome reveals adaptation to photosymbiosis, coevolution with viruses, and cryptic sex.</title>
        <authorList>
            <person name="Blanc G."/>
            <person name="Duncan G."/>
            <person name="Agarkova I."/>
            <person name="Borodovsky M."/>
            <person name="Gurnon J."/>
            <person name="Kuo A."/>
            <person name="Lindquist E."/>
            <person name="Lucas S."/>
            <person name="Pangilinan J."/>
            <person name="Polle J."/>
            <person name="Salamov A."/>
            <person name="Terry A."/>
            <person name="Yamada T."/>
            <person name="Dunigan D.D."/>
            <person name="Grigoriev I.V."/>
            <person name="Claverie J.M."/>
            <person name="Van Etten J.L."/>
        </authorList>
    </citation>
    <scope>NUCLEOTIDE SEQUENCE [LARGE SCALE GENOMIC DNA]</scope>
    <source>
        <strain evidence="1 2">NC64A</strain>
    </source>
</reference>
<sequence>MASNASSSDFLDDREQVTEQVRGAAVLAAADTVSTTASQQLMQELSQGALFTMSKTEQLEQLKFCQENQHSPSDTQLQAAGFAYVRADGIQPGLGAVAAPGHNVSMWVYQGTSKHHDIVSSSIEQGGAWEPHETREVVTKLERFQQARGLSKEQVYFIDIGANVGYFTVNAAALGYSVIAFEATTPNAFAIRQTLCSNPQLQKRVALVNKGLSDAIERCAVVAASDNVGDGHVECNKDAADLAASGLVVHGQFDLITLDSYVEGHLEALRQKVGVVKIDVEGFEDKKELEQFRGP</sequence>
<dbReference type="InterPro" id="IPR029063">
    <property type="entry name" value="SAM-dependent_MTases_sf"/>
</dbReference>
<dbReference type="eggNOG" id="ENOG502S881">
    <property type="taxonomic scope" value="Eukaryota"/>
</dbReference>
<dbReference type="OrthoDB" id="545970at2759"/>
<dbReference type="EMBL" id="GL433863">
    <property type="protein sequence ID" value="EFN51502.1"/>
    <property type="molecule type" value="Genomic_DNA"/>
</dbReference>
<evidence type="ECO:0008006" key="3">
    <source>
        <dbReference type="Google" id="ProtNLM"/>
    </source>
</evidence>
<evidence type="ECO:0000313" key="1">
    <source>
        <dbReference type="EMBL" id="EFN51502.1"/>
    </source>
</evidence>
<evidence type="ECO:0000313" key="2">
    <source>
        <dbReference type="Proteomes" id="UP000008141"/>
    </source>
</evidence>
<gene>
    <name evidence="1" type="ORF">CHLNCDRAFT_140178</name>
</gene>
<dbReference type="InParanoid" id="E1ZRP8"/>
<dbReference type="PANTHER" id="PTHR34203:SF15">
    <property type="entry name" value="SLL1173 PROTEIN"/>
    <property type="match status" value="1"/>
</dbReference>
<dbReference type="InterPro" id="IPR006342">
    <property type="entry name" value="FkbM_mtfrase"/>
</dbReference>
<dbReference type="InterPro" id="IPR052514">
    <property type="entry name" value="SAM-dependent_MTase"/>
</dbReference>
<dbReference type="Proteomes" id="UP000008141">
    <property type="component" value="Unassembled WGS sequence"/>
</dbReference>
<organism evidence="2">
    <name type="scientific">Chlorella variabilis</name>
    <name type="common">Green alga</name>
    <dbReference type="NCBI Taxonomy" id="554065"/>
    <lineage>
        <taxon>Eukaryota</taxon>
        <taxon>Viridiplantae</taxon>
        <taxon>Chlorophyta</taxon>
        <taxon>core chlorophytes</taxon>
        <taxon>Trebouxiophyceae</taxon>
        <taxon>Chlorellales</taxon>
        <taxon>Chlorellaceae</taxon>
        <taxon>Chlorella clade</taxon>
        <taxon>Chlorella</taxon>
    </lineage>
</organism>
<dbReference type="NCBIfam" id="TIGR01444">
    <property type="entry name" value="fkbM_fam"/>
    <property type="match status" value="1"/>
</dbReference>